<dbReference type="InterPro" id="IPR001806">
    <property type="entry name" value="Small_GTPase"/>
</dbReference>
<feature type="transmembrane region" description="Helical" evidence="7">
    <location>
        <begin position="207"/>
        <end position="226"/>
    </location>
</feature>
<dbReference type="InterPro" id="IPR046341">
    <property type="entry name" value="SET_dom_sf"/>
</dbReference>
<dbReference type="InterPro" id="IPR027417">
    <property type="entry name" value="P-loop_NTPase"/>
</dbReference>
<dbReference type="SMART" id="SM00175">
    <property type="entry name" value="RAB"/>
    <property type="match status" value="1"/>
</dbReference>
<dbReference type="STRING" id="67767.A0A0J7KX05"/>
<feature type="transmembrane region" description="Helical" evidence="7">
    <location>
        <begin position="157"/>
        <end position="174"/>
    </location>
</feature>
<dbReference type="InterPro" id="IPR040385">
    <property type="entry name" value="RABL6"/>
</dbReference>
<organism evidence="8 9">
    <name type="scientific">Lasius niger</name>
    <name type="common">Black garden ant</name>
    <dbReference type="NCBI Taxonomy" id="67767"/>
    <lineage>
        <taxon>Eukaryota</taxon>
        <taxon>Metazoa</taxon>
        <taxon>Ecdysozoa</taxon>
        <taxon>Arthropoda</taxon>
        <taxon>Hexapoda</taxon>
        <taxon>Insecta</taxon>
        <taxon>Pterygota</taxon>
        <taxon>Neoptera</taxon>
        <taxon>Endopterygota</taxon>
        <taxon>Hymenoptera</taxon>
        <taxon>Apocrita</taxon>
        <taxon>Aculeata</taxon>
        <taxon>Formicoidea</taxon>
        <taxon>Formicidae</taxon>
        <taxon>Formicinae</taxon>
        <taxon>Lasius</taxon>
        <taxon>Lasius</taxon>
    </lineage>
</organism>
<dbReference type="Gene3D" id="3.40.50.300">
    <property type="entry name" value="P-loop containing nucleotide triphosphate hydrolases"/>
    <property type="match status" value="1"/>
</dbReference>
<proteinExistence type="inferred from homology"/>
<dbReference type="SUPFAM" id="SSF82199">
    <property type="entry name" value="SET domain"/>
    <property type="match status" value="1"/>
</dbReference>
<comment type="similarity">
    <text evidence="2">Belongs to the SURF4 family.</text>
</comment>
<evidence type="ECO:0000256" key="7">
    <source>
        <dbReference type="SAM" id="Phobius"/>
    </source>
</evidence>
<dbReference type="PANTHER" id="PTHR14932">
    <property type="entry name" value="RAS GTPASE-RELATED"/>
    <property type="match status" value="1"/>
</dbReference>
<dbReference type="SUPFAM" id="SSF52540">
    <property type="entry name" value="P-loop containing nucleoside triphosphate hydrolases"/>
    <property type="match status" value="1"/>
</dbReference>
<evidence type="ECO:0000313" key="9">
    <source>
        <dbReference type="Proteomes" id="UP000036403"/>
    </source>
</evidence>
<dbReference type="PROSITE" id="PS51419">
    <property type="entry name" value="RAB"/>
    <property type="match status" value="1"/>
</dbReference>
<feature type="compositionally biased region" description="Basic and acidic residues" evidence="6">
    <location>
        <begin position="1252"/>
        <end position="1265"/>
    </location>
</feature>
<feature type="region of interest" description="Disordered" evidence="6">
    <location>
        <begin position="1219"/>
        <end position="1290"/>
    </location>
</feature>
<gene>
    <name evidence="8" type="ORF">RF55_4980</name>
</gene>
<dbReference type="PRINTS" id="PR00449">
    <property type="entry name" value="RASTRNSFRMNG"/>
</dbReference>
<dbReference type="Gene3D" id="1.25.40.970">
    <property type="match status" value="1"/>
</dbReference>
<feature type="transmembrane region" description="Helical" evidence="7">
    <location>
        <begin position="93"/>
        <end position="112"/>
    </location>
</feature>
<dbReference type="Pfam" id="PF08477">
    <property type="entry name" value="Roc"/>
    <property type="match status" value="1"/>
</dbReference>
<dbReference type="GO" id="GO:0016020">
    <property type="term" value="C:membrane"/>
    <property type="evidence" value="ECO:0007669"/>
    <property type="project" value="UniProtKB-SubCell"/>
</dbReference>
<keyword evidence="5 7" id="KW-0472">Membrane</keyword>
<dbReference type="GO" id="GO:0005634">
    <property type="term" value="C:nucleus"/>
    <property type="evidence" value="ECO:0007669"/>
    <property type="project" value="TreeGrafter"/>
</dbReference>
<evidence type="ECO:0000256" key="4">
    <source>
        <dbReference type="ARBA" id="ARBA00022989"/>
    </source>
</evidence>
<keyword evidence="3 7" id="KW-0812">Transmembrane</keyword>
<feature type="compositionally biased region" description="Polar residues" evidence="6">
    <location>
        <begin position="1125"/>
        <end position="1157"/>
    </location>
</feature>
<evidence type="ECO:0000256" key="6">
    <source>
        <dbReference type="SAM" id="MobiDB-lite"/>
    </source>
</evidence>
<dbReference type="GO" id="GO:0005525">
    <property type="term" value="F:GTP binding"/>
    <property type="evidence" value="ECO:0007669"/>
    <property type="project" value="InterPro"/>
</dbReference>
<dbReference type="Proteomes" id="UP000036403">
    <property type="component" value="Unassembled WGS sequence"/>
</dbReference>
<accession>A0A0J7KX05</accession>
<feature type="region of interest" description="Disordered" evidence="6">
    <location>
        <begin position="1100"/>
        <end position="1191"/>
    </location>
</feature>
<evidence type="ECO:0000256" key="3">
    <source>
        <dbReference type="ARBA" id="ARBA00022692"/>
    </source>
</evidence>
<dbReference type="Gene3D" id="2.170.270.10">
    <property type="entry name" value="SET domain"/>
    <property type="match status" value="1"/>
</dbReference>
<keyword evidence="9" id="KW-1185">Reference proteome</keyword>
<dbReference type="Pfam" id="PF02077">
    <property type="entry name" value="SURF4"/>
    <property type="match status" value="1"/>
</dbReference>
<feature type="region of interest" description="Disordered" evidence="6">
    <location>
        <begin position="1045"/>
        <end position="1078"/>
    </location>
</feature>
<protein>
    <submittedName>
        <fullName evidence="8">Gtp-binding protein parf</fullName>
    </submittedName>
</protein>
<feature type="compositionally biased region" description="Basic and acidic residues" evidence="6">
    <location>
        <begin position="1274"/>
        <end position="1283"/>
    </location>
</feature>
<evidence type="ECO:0000313" key="8">
    <source>
        <dbReference type="EMBL" id="KMQ94846.1"/>
    </source>
</evidence>
<dbReference type="EMBL" id="LBMM01002422">
    <property type="protein sequence ID" value="KMQ94846.1"/>
    <property type="molecule type" value="Genomic_DNA"/>
</dbReference>
<dbReference type="GO" id="GO:0005829">
    <property type="term" value="C:cytosol"/>
    <property type="evidence" value="ECO:0007669"/>
    <property type="project" value="TreeGrafter"/>
</dbReference>
<feature type="compositionally biased region" description="Polar residues" evidence="6">
    <location>
        <begin position="1053"/>
        <end position="1063"/>
    </location>
</feature>
<feature type="compositionally biased region" description="Basic and acidic residues" evidence="6">
    <location>
        <begin position="1165"/>
        <end position="1174"/>
    </location>
</feature>
<evidence type="ECO:0000256" key="2">
    <source>
        <dbReference type="ARBA" id="ARBA00006945"/>
    </source>
</evidence>
<feature type="transmembrane region" description="Helical" evidence="7">
    <location>
        <begin position="65"/>
        <end position="86"/>
    </location>
</feature>
<dbReference type="Pfam" id="PF00071">
    <property type="entry name" value="Ras"/>
    <property type="match status" value="1"/>
</dbReference>
<evidence type="ECO:0000256" key="1">
    <source>
        <dbReference type="ARBA" id="ARBA00004141"/>
    </source>
</evidence>
<keyword evidence="4 7" id="KW-1133">Transmembrane helix</keyword>
<comment type="caution">
    <text evidence="8">The sequence shown here is derived from an EMBL/GenBank/DDBJ whole genome shotgun (WGS) entry which is preliminary data.</text>
</comment>
<sequence length="1305" mass="147976">MVVSQEVLSRAEEIADRVIRHGKHVLPTLARLCLIATFLEDGLRMWFQWSEQREYMDASWGCGKFLATIFVLVNLFGQLGGCVMVIGRWRVSIACGVLFFIVILQTIAYSILWDMQFLFRNLALIGALLLVLAESRVEGRSLFAGVPSLGDNKPKNLLQLAGRILLAFMFITLIRFEISFLQILQDIVGSILMVLVTIGYKTKLSALLLVVLLTALNFYHNAWWTIPDYKPLRDFLKYDFFQAECEHLKKISPRIVPDAVRLMARIILKLNRSGADEVGYYTEKNFRKFKDLMSHYSDLKKDAKRLEHFTTLCAVLFEFLGGEIMPNTAELMGIYGRMCTNCFNILDLNMNTIGAGIYLGASVMDHSCKPNAVAVFEGTTIIIRTIEDLPSLDWSQIRISYIDLLNSNKDRREELHNSYYFWCDCERCKQVEPMAEAAACPNLSCDSPCLIEADNYCKKCGAKISEEFKDTFREITDFTTKRLEEMKAMAYLDVSKICLKKQKNILHRFNIQHIRTLETAHIAAMNLEYWEDAELYGKELIPGYFIANLAASLKRETAAVAYDSCLRAASDSETFASFTKLEVYIITCGIKVNSLNHCLFEDHMMFSAIKRLTGKSDGIGNVSPRPAHQSMPTNLQRKFAKGVQYNMKIIIKGDRNVGKTCLFYRLQGQKFIEEYIPTEEIQVASIQWNYKATDDVVKVEVWDVVDRGRRRRKLEGLKMDNTPTNAENVIEEPALDAEFLDVYKGTNGVIIVMDITKSWTFDYVQRELPKIPSHIPVIVLGNHCDMSHHRTVTADHVTYFIDSLHERTAQVRYAESSMRNGFGLKLLHKFFNLPFLQLQRETLLKQLETNEEETRLTIQELDLFQDSDDADYNKFLDNLVNRRRALADSVSASNLVSNVVPSSMSSYHLPNTNAAGDVKRSVSMPGPIGGGTPIPVKSLEMKSLPKKESSATSTLNNLSNSMKASQIVTSPISQNSAVKIEVAKPAESINDNGERRDSLNRPPSLMSKIFGHKKEDETDGKLPNVKNLSLNAPLTSVEDFVPDDGMLDRSFLEDSSQVSPQKVQQEEVDSESDTETANPLVAGYEDDLSSIEEVASPIQPKLAENPLSKQKHKLEPLSGAEINTEKPSQITKRDSVSSIEQELHISNNYEPNEQPEMNSDAIDSWLRRDSKWRQSPEGGEDVSSTSTRKDRLELSDKSLDVSMTSSNVHLELLDNSSIRHINSNASSPVMKERKKHKEKGDEKEKRKKKKAKDKDKDKEKTEKTEKKKKRSSHRSRDENRERDELEEFLNGSATRISVDVAYEAI</sequence>
<dbReference type="PaxDb" id="67767-A0A0J7KX05"/>
<reference evidence="8 9" key="1">
    <citation type="submission" date="2015-04" db="EMBL/GenBank/DDBJ databases">
        <title>Lasius niger genome sequencing.</title>
        <authorList>
            <person name="Konorov E.A."/>
            <person name="Nikitin M.A."/>
            <person name="Kirill M.V."/>
            <person name="Chang P."/>
        </authorList>
    </citation>
    <scope>NUCLEOTIDE SEQUENCE [LARGE SCALE GENOMIC DNA]</scope>
    <source>
        <tissue evidence="8">Whole</tissue>
    </source>
</reference>
<dbReference type="InterPro" id="IPR002995">
    <property type="entry name" value="Surf4"/>
</dbReference>
<comment type="subcellular location">
    <subcellularLocation>
        <location evidence="1">Membrane</location>
        <topology evidence="1">Multi-pass membrane protein</topology>
    </subcellularLocation>
</comment>
<dbReference type="OrthoDB" id="207081at2759"/>
<name>A0A0J7KX05_LASNI</name>
<evidence type="ECO:0000256" key="5">
    <source>
        <dbReference type="ARBA" id="ARBA00023136"/>
    </source>
</evidence>
<dbReference type="GO" id="GO:0003924">
    <property type="term" value="F:GTPase activity"/>
    <property type="evidence" value="ECO:0007669"/>
    <property type="project" value="InterPro"/>
</dbReference>
<dbReference type="PANTHER" id="PTHR14932:SF1">
    <property type="entry name" value="RAB-LIKE PROTEIN 6"/>
    <property type="match status" value="1"/>
</dbReference>